<evidence type="ECO:0000256" key="7">
    <source>
        <dbReference type="ARBA" id="ARBA00023157"/>
    </source>
</evidence>
<dbReference type="AlphaFoldDB" id="A0A3B3U7B6"/>
<keyword evidence="6 8" id="KW-0051">Antiviral defense</keyword>
<protein>
    <submittedName>
        <fullName evidence="10">Interferon phi 4</fullName>
    </submittedName>
</protein>
<name>A0A3B3U7B6_9TELE</name>
<dbReference type="GO" id="GO:0006955">
    <property type="term" value="P:immune response"/>
    <property type="evidence" value="ECO:0007669"/>
    <property type="project" value="UniProtKB-ARBA"/>
</dbReference>
<accession>A0A3B3U7B6</accession>
<dbReference type="PANTHER" id="PTHR11691:SF73">
    <property type="entry name" value="INTERFERON BETA"/>
    <property type="match status" value="1"/>
</dbReference>
<dbReference type="Pfam" id="PF00143">
    <property type="entry name" value="Interferon"/>
    <property type="match status" value="1"/>
</dbReference>
<evidence type="ECO:0000256" key="6">
    <source>
        <dbReference type="ARBA" id="ARBA00023118"/>
    </source>
</evidence>
<dbReference type="InterPro" id="IPR009079">
    <property type="entry name" value="4_helix_cytokine-like_core"/>
</dbReference>
<dbReference type="GO" id="GO:0005615">
    <property type="term" value="C:extracellular space"/>
    <property type="evidence" value="ECO:0007669"/>
    <property type="project" value="UniProtKB-KW"/>
</dbReference>
<dbReference type="PANTHER" id="PTHR11691">
    <property type="entry name" value="TYPE I INTERFERON"/>
    <property type="match status" value="1"/>
</dbReference>
<sequence length="185" mass="21030">MLSRIFIACVFLGLFCACSALSCRWMEHRFRPYSENSLDLLDMMAKNMTNSTDGENTVPFPDHLYSQASKASAEGKLSFAVHILKEVSALFEEDHSSASWQEVTVENFLNVVNRQADELHSCIGSRGESKKQNTKLHLYFKRMSNEILKKKDHSADAWELIRREVKVCLIKADLLVSSLLPSNQN</sequence>
<evidence type="ECO:0000256" key="3">
    <source>
        <dbReference type="ARBA" id="ARBA00022514"/>
    </source>
</evidence>
<dbReference type="SUPFAM" id="SSF47266">
    <property type="entry name" value="4-helical cytokines"/>
    <property type="match status" value="1"/>
</dbReference>
<dbReference type="SMART" id="SM00076">
    <property type="entry name" value="IFabd"/>
    <property type="match status" value="1"/>
</dbReference>
<dbReference type="GO" id="GO:0051607">
    <property type="term" value="P:defense response to virus"/>
    <property type="evidence" value="ECO:0007669"/>
    <property type="project" value="UniProtKB-KW"/>
</dbReference>
<comment type="subcellular location">
    <subcellularLocation>
        <location evidence="1">Secreted</location>
    </subcellularLocation>
</comment>
<dbReference type="GO" id="GO:0043330">
    <property type="term" value="P:response to exogenous dsRNA"/>
    <property type="evidence" value="ECO:0007669"/>
    <property type="project" value="TreeGrafter"/>
</dbReference>
<dbReference type="Ensembl" id="ENSPLAT00000002255.1">
    <property type="protein sequence ID" value="ENSPLAP00000008813.1"/>
    <property type="gene ID" value="ENSPLAG00000011506.1"/>
</dbReference>
<feature type="signal peptide" evidence="9">
    <location>
        <begin position="1"/>
        <end position="20"/>
    </location>
</feature>
<proteinExistence type="inferred from homology"/>
<evidence type="ECO:0000256" key="8">
    <source>
        <dbReference type="RuleBase" id="RU000436"/>
    </source>
</evidence>
<evidence type="ECO:0000256" key="5">
    <source>
        <dbReference type="ARBA" id="ARBA00022729"/>
    </source>
</evidence>
<organism evidence="10 11">
    <name type="scientific">Poecilia latipinna</name>
    <name type="common">sailfin molly</name>
    <dbReference type="NCBI Taxonomy" id="48699"/>
    <lineage>
        <taxon>Eukaryota</taxon>
        <taxon>Metazoa</taxon>
        <taxon>Chordata</taxon>
        <taxon>Craniata</taxon>
        <taxon>Vertebrata</taxon>
        <taxon>Euteleostomi</taxon>
        <taxon>Actinopterygii</taxon>
        <taxon>Neopterygii</taxon>
        <taxon>Teleostei</taxon>
        <taxon>Neoteleostei</taxon>
        <taxon>Acanthomorphata</taxon>
        <taxon>Ovalentaria</taxon>
        <taxon>Atherinomorphae</taxon>
        <taxon>Cyprinodontiformes</taxon>
        <taxon>Poeciliidae</taxon>
        <taxon>Poeciliinae</taxon>
        <taxon>Poecilia</taxon>
    </lineage>
</organism>
<evidence type="ECO:0000256" key="1">
    <source>
        <dbReference type="ARBA" id="ARBA00004613"/>
    </source>
</evidence>
<keyword evidence="7" id="KW-1015">Disulfide bond</keyword>
<feature type="chain" id="PRO_5017215265" evidence="9">
    <location>
        <begin position="21"/>
        <end position="185"/>
    </location>
</feature>
<reference evidence="10" key="2">
    <citation type="submission" date="2025-09" db="UniProtKB">
        <authorList>
            <consortium name="Ensembl"/>
        </authorList>
    </citation>
    <scope>IDENTIFICATION</scope>
</reference>
<dbReference type="GeneTree" id="ENSGT00510000050089"/>
<dbReference type="STRING" id="48699.ENSPLAP00000008813"/>
<keyword evidence="11" id="KW-1185">Reference proteome</keyword>
<evidence type="ECO:0000256" key="2">
    <source>
        <dbReference type="ARBA" id="ARBA00011033"/>
    </source>
</evidence>
<evidence type="ECO:0000256" key="4">
    <source>
        <dbReference type="ARBA" id="ARBA00022525"/>
    </source>
</evidence>
<dbReference type="InterPro" id="IPR000471">
    <property type="entry name" value="Interferon_alpha/beta/delta"/>
</dbReference>
<keyword evidence="3 8" id="KW-0202">Cytokine</keyword>
<reference evidence="10" key="1">
    <citation type="submission" date="2025-08" db="UniProtKB">
        <authorList>
            <consortium name="Ensembl"/>
        </authorList>
    </citation>
    <scope>IDENTIFICATION</scope>
</reference>
<comment type="similarity">
    <text evidence="2 8">Belongs to the alpha/beta interferon family.</text>
</comment>
<evidence type="ECO:0000313" key="10">
    <source>
        <dbReference type="Ensembl" id="ENSPLAP00000008813.1"/>
    </source>
</evidence>
<evidence type="ECO:0000256" key="9">
    <source>
        <dbReference type="SAM" id="SignalP"/>
    </source>
</evidence>
<evidence type="ECO:0000313" key="11">
    <source>
        <dbReference type="Proteomes" id="UP000261500"/>
    </source>
</evidence>
<dbReference type="GO" id="GO:0005126">
    <property type="term" value="F:cytokine receptor binding"/>
    <property type="evidence" value="ECO:0007669"/>
    <property type="project" value="InterPro"/>
</dbReference>
<dbReference type="PROSITE" id="PS51257">
    <property type="entry name" value="PROKAR_LIPOPROTEIN"/>
    <property type="match status" value="1"/>
</dbReference>
<dbReference type="Gene3D" id="1.20.1250.10">
    <property type="match status" value="1"/>
</dbReference>
<keyword evidence="4" id="KW-0964">Secreted</keyword>
<dbReference type="Proteomes" id="UP000261500">
    <property type="component" value="Unplaced"/>
</dbReference>
<dbReference type="GO" id="GO:0005125">
    <property type="term" value="F:cytokine activity"/>
    <property type="evidence" value="ECO:0007669"/>
    <property type="project" value="UniProtKB-KW"/>
</dbReference>
<keyword evidence="5 9" id="KW-0732">Signal</keyword>